<evidence type="ECO:0000256" key="2">
    <source>
        <dbReference type="SAM" id="MobiDB-lite"/>
    </source>
</evidence>
<protein>
    <submittedName>
        <fullName evidence="3">MT-A70-domain-containing protein</fullName>
    </submittedName>
</protein>
<evidence type="ECO:0000256" key="1">
    <source>
        <dbReference type="PROSITE-ProRule" id="PRU00489"/>
    </source>
</evidence>
<dbReference type="GO" id="GO:0008168">
    <property type="term" value="F:methyltransferase activity"/>
    <property type="evidence" value="ECO:0007669"/>
    <property type="project" value="TreeGrafter"/>
</dbReference>
<evidence type="ECO:0000313" key="4">
    <source>
        <dbReference type="Proteomes" id="UP000799750"/>
    </source>
</evidence>
<feature type="compositionally biased region" description="Polar residues" evidence="2">
    <location>
        <begin position="1"/>
        <end position="12"/>
    </location>
</feature>
<dbReference type="InterPro" id="IPR007757">
    <property type="entry name" value="MT-A70-like"/>
</dbReference>
<dbReference type="Proteomes" id="UP000799750">
    <property type="component" value="Unassembled WGS sequence"/>
</dbReference>
<feature type="compositionally biased region" description="Basic and acidic residues" evidence="2">
    <location>
        <begin position="191"/>
        <end position="206"/>
    </location>
</feature>
<dbReference type="GO" id="GO:0005634">
    <property type="term" value="C:nucleus"/>
    <property type="evidence" value="ECO:0007669"/>
    <property type="project" value="TreeGrafter"/>
</dbReference>
<feature type="region of interest" description="Disordered" evidence="2">
    <location>
        <begin position="184"/>
        <end position="211"/>
    </location>
</feature>
<dbReference type="PANTHER" id="PTHR12829:SF4">
    <property type="entry name" value="N(6)-ADENINE-SPECIFIC METHYLTRANSFERASE METTL4"/>
    <property type="match status" value="1"/>
</dbReference>
<dbReference type="AlphaFoldDB" id="A0A6A6QV00"/>
<keyword evidence="4" id="KW-1185">Reference proteome</keyword>
<gene>
    <name evidence="3" type="ORF">BU16DRAFT_362402</name>
</gene>
<dbReference type="Pfam" id="PF05063">
    <property type="entry name" value="MT-A70"/>
    <property type="match status" value="1"/>
</dbReference>
<organism evidence="3 4">
    <name type="scientific">Lophium mytilinum</name>
    <dbReference type="NCBI Taxonomy" id="390894"/>
    <lineage>
        <taxon>Eukaryota</taxon>
        <taxon>Fungi</taxon>
        <taxon>Dikarya</taxon>
        <taxon>Ascomycota</taxon>
        <taxon>Pezizomycotina</taxon>
        <taxon>Dothideomycetes</taxon>
        <taxon>Pleosporomycetidae</taxon>
        <taxon>Mytilinidiales</taxon>
        <taxon>Mytilinidiaceae</taxon>
        <taxon>Lophium</taxon>
    </lineage>
</organism>
<sequence>MDSQYQKNTNLGGDQRKNGDISETGCTITSRPILYQNEARDITLIDIPLSISTAQGISDDTLLSSSPIVEPFPVNDPKSEAAKANVGKQYDEELHAIYAELVNKALAEIKMTIRGDWCSPRKVMARPSVKAKGADGDSPSTPPVIDSEAILDQHLRSLQEETKDDLSALMASLDVSLDGKPPNIPWSVSYEKPHDASDTTDPREPGEPESIQEPWDWAFHNSYDQALDLVISKPTSASLPDPPNLTFKIPPKSMFFLHDCVEPTPFRTSFREITEDYRLPRHFNFVLLDPPWPNRSARRKGSYTTFFSVNKLKKMIMKMDIDLYVEHDALVGIWITNKPALRDLVLGDDGLFKRLNVGLVEEWIWVKTTTKGEPILSMDSVWRKPYEVLLLGRAANTSYSVAEQANEVTRRVIAGVPDLHSRKPCLKELIAPFMPDPEDYSALEIFPRHLVAGWSSWGNEVLKFNWEGYWANAGAEALSVDGNVDADVDADVDSDMHG</sequence>
<dbReference type="PANTHER" id="PTHR12829">
    <property type="entry name" value="N6-ADENOSINE-METHYLTRANSFERASE"/>
    <property type="match status" value="1"/>
</dbReference>
<comment type="similarity">
    <text evidence="1">Belongs to the MT-A70-like family.</text>
</comment>
<feature type="region of interest" description="Disordered" evidence="2">
    <location>
        <begin position="1"/>
        <end position="24"/>
    </location>
</feature>
<reference evidence="3" key="1">
    <citation type="journal article" date="2020" name="Stud. Mycol.">
        <title>101 Dothideomycetes genomes: a test case for predicting lifestyles and emergence of pathogens.</title>
        <authorList>
            <person name="Haridas S."/>
            <person name="Albert R."/>
            <person name="Binder M."/>
            <person name="Bloem J."/>
            <person name="Labutti K."/>
            <person name="Salamov A."/>
            <person name="Andreopoulos B."/>
            <person name="Baker S."/>
            <person name="Barry K."/>
            <person name="Bills G."/>
            <person name="Bluhm B."/>
            <person name="Cannon C."/>
            <person name="Castanera R."/>
            <person name="Culley D."/>
            <person name="Daum C."/>
            <person name="Ezra D."/>
            <person name="Gonzalez J."/>
            <person name="Henrissat B."/>
            <person name="Kuo A."/>
            <person name="Liang C."/>
            <person name="Lipzen A."/>
            <person name="Lutzoni F."/>
            <person name="Magnuson J."/>
            <person name="Mondo S."/>
            <person name="Nolan M."/>
            <person name="Ohm R."/>
            <person name="Pangilinan J."/>
            <person name="Park H.-J."/>
            <person name="Ramirez L."/>
            <person name="Alfaro M."/>
            <person name="Sun H."/>
            <person name="Tritt A."/>
            <person name="Yoshinaga Y."/>
            <person name="Zwiers L.-H."/>
            <person name="Turgeon B."/>
            <person name="Goodwin S."/>
            <person name="Spatafora J."/>
            <person name="Crous P."/>
            <person name="Grigoriev I."/>
        </authorList>
    </citation>
    <scope>NUCLEOTIDE SEQUENCE</scope>
    <source>
        <strain evidence="3">CBS 269.34</strain>
    </source>
</reference>
<proteinExistence type="inferred from homology"/>
<dbReference type="PROSITE" id="PS51143">
    <property type="entry name" value="MT_A70"/>
    <property type="match status" value="1"/>
</dbReference>
<evidence type="ECO:0000313" key="3">
    <source>
        <dbReference type="EMBL" id="KAF2495972.1"/>
    </source>
</evidence>
<accession>A0A6A6QV00</accession>
<name>A0A6A6QV00_9PEZI</name>
<dbReference type="EMBL" id="MU004188">
    <property type="protein sequence ID" value="KAF2495972.1"/>
    <property type="molecule type" value="Genomic_DNA"/>
</dbReference>
<dbReference type="OrthoDB" id="61116at2759"/>